<keyword evidence="1" id="KW-0175">Coiled coil</keyword>
<name>A0ABD2PMM2_9PLAT</name>
<evidence type="ECO:0000256" key="1">
    <source>
        <dbReference type="SAM" id="Coils"/>
    </source>
</evidence>
<evidence type="ECO:0000313" key="3">
    <source>
        <dbReference type="Proteomes" id="UP001626550"/>
    </source>
</evidence>
<comment type="caution">
    <text evidence="2">The sequence shown here is derived from an EMBL/GenBank/DDBJ whole genome shotgun (WGS) entry which is preliminary data.</text>
</comment>
<feature type="non-terminal residue" evidence="2">
    <location>
        <position position="1"/>
    </location>
</feature>
<organism evidence="2 3">
    <name type="scientific">Cichlidogyrus casuarinus</name>
    <dbReference type="NCBI Taxonomy" id="1844966"/>
    <lineage>
        <taxon>Eukaryota</taxon>
        <taxon>Metazoa</taxon>
        <taxon>Spiralia</taxon>
        <taxon>Lophotrochozoa</taxon>
        <taxon>Platyhelminthes</taxon>
        <taxon>Monogenea</taxon>
        <taxon>Monopisthocotylea</taxon>
        <taxon>Dactylogyridea</taxon>
        <taxon>Ancyrocephalidae</taxon>
        <taxon>Cichlidogyrus</taxon>
    </lineage>
</organism>
<evidence type="ECO:0000313" key="2">
    <source>
        <dbReference type="EMBL" id="KAL3308584.1"/>
    </source>
</evidence>
<protein>
    <submittedName>
        <fullName evidence="2">Uncharacterized protein</fullName>
    </submittedName>
</protein>
<proteinExistence type="predicted"/>
<gene>
    <name evidence="2" type="ORF">Ciccas_012879</name>
</gene>
<feature type="coiled-coil region" evidence="1">
    <location>
        <begin position="7"/>
        <end position="41"/>
    </location>
</feature>
<reference evidence="2 3" key="1">
    <citation type="submission" date="2024-11" db="EMBL/GenBank/DDBJ databases">
        <title>Adaptive evolution of stress response genes in parasites aligns with host niche diversity.</title>
        <authorList>
            <person name="Hahn C."/>
            <person name="Resl P."/>
        </authorList>
    </citation>
    <scope>NUCLEOTIDE SEQUENCE [LARGE SCALE GENOMIC DNA]</scope>
    <source>
        <strain evidence="2">EGGRZ-B1_66</strain>
        <tissue evidence="2">Body</tissue>
    </source>
</reference>
<sequence length="63" mass="7478">ITRAAEHGNEQEQMVRLTEKIAQMERQFETLLESMETMTKNVIKMNAKPELMEAYETFKRDLD</sequence>
<keyword evidence="3" id="KW-1185">Reference proteome</keyword>
<accession>A0ABD2PMM2</accession>
<dbReference type="AlphaFoldDB" id="A0ABD2PMM2"/>
<dbReference type="EMBL" id="JBJKFK010004995">
    <property type="protein sequence ID" value="KAL3308584.1"/>
    <property type="molecule type" value="Genomic_DNA"/>
</dbReference>
<dbReference type="Proteomes" id="UP001626550">
    <property type="component" value="Unassembled WGS sequence"/>
</dbReference>